<proteinExistence type="predicted"/>
<accession>A0ABY6JB23</accession>
<keyword evidence="1" id="KW-0805">Transcription regulation</keyword>
<dbReference type="InterPro" id="IPR018060">
    <property type="entry name" value="HTH_AraC"/>
</dbReference>
<organism evidence="5 6">
    <name type="scientific">Chitinophaga horti</name>
    <dbReference type="NCBI Taxonomy" id="2920382"/>
    <lineage>
        <taxon>Bacteria</taxon>
        <taxon>Pseudomonadati</taxon>
        <taxon>Bacteroidota</taxon>
        <taxon>Chitinophagia</taxon>
        <taxon>Chitinophagales</taxon>
        <taxon>Chitinophagaceae</taxon>
        <taxon>Chitinophaga</taxon>
    </lineage>
</organism>
<dbReference type="RefSeq" id="WP_264283301.1">
    <property type="nucleotide sequence ID" value="NZ_CP107006.1"/>
</dbReference>
<keyword evidence="6" id="KW-1185">Reference proteome</keyword>
<dbReference type="EMBL" id="CP107006">
    <property type="protein sequence ID" value="UYQ95582.1"/>
    <property type="molecule type" value="Genomic_DNA"/>
</dbReference>
<evidence type="ECO:0000313" key="6">
    <source>
        <dbReference type="Proteomes" id="UP001162741"/>
    </source>
</evidence>
<dbReference type="PANTHER" id="PTHR43280">
    <property type="entry name" value="ARAC-FAMILY TRANSCRIPTIONAL REGULATOR"/>
    <property type="match status" value="1"/>
</dbReference>
<dbReference type="InterPro" id="IPR009057">
    <property type="entry name" value="Homeodomain-like_sf"/>
</dbReference>
<keyword evidence="3" id="KW-0804">Transcription</keyword>
<dbReference type="Gene3D" id="1.10.10.60">
    <property type="entry name" value="Homeodomain-like"/>
    <property type="match status" value="1"/>
</dbReference>
<protein>
    <submittedName>
        <fullName evidence="5">Helix-turn-helix transcriptional regulator</fullName>
    </submittedName>
</protein>
<dbReference type="Proteomes" id="UP001162741">
    <property type="component" value="Chromosome"/>
</dbReference>
<dbReference type="PROSITE" id="PS00041">
    <property type="entry name" value="HTH_ARAC_FAMILY_1"/>
    <property type="match status" value="1"/>
</dbReference>
<sequence length="319" mass="36431">MDTQIIPCPHLFPDMITNAPVTLMTGPFGRILQQIEDGQEYRLTKHCFGLTIPKLMQVSVSEPTLVLSYTLEGSMVMKHSLLGDLPHYRGTSYLYYLPPGLHEVNVPAGACTTLKLHVSLSLLETACYKRDELQTLLKRVKDGCPEGWVMPMVNTGMKGRTMTRQVTRLQDTGGLRKIAIDNKVREFLLHYMKQKPISPKKQKRREAHVCESHVEKLRHARQRTPEMQQLFGSMASVARVLNMTKTQLKNACKKMGMRFPSLQKRWKIEHACELLLDGQIKIDAVATESGYKEPPQFYEAFEQEIGCTPDTYRKNKLKP</sequence>
<dbReference type="PROSITE" id="PS01124">
    <property type="entry name" value="HTH_ARAC_FAMILY_2"/>
    <property type="match status" value="1"/>
</dbReference>
<dbReference type="PANTHER" id="PTHR43280:SF2">
    <property type="entry name" value="HTH-TYPE TRANSCRIPTIONAL REGULATOR EXSA"/>
    <property type="match status" value="1"/>
</dbReference>
<dbReference type="SMART" id="SM00342">
    <property type="entry name" value="HTH_ARAC"/>
    <property type="match status" value="1"/>
</dbReference>
<dbReference type="SUPFAM" id="SSF46689">
    <property type="entry name" value="Homeodomain-like"/>
    <property type="match status" value="1"/>
</dbReference>
<reference evidence="5" key="1">
    <citation type="submission" date="2022-10" db="EMBL/GenBank/DDBJ databases">
        <title>Chitinophaga sp. nov., isolated from soil.</title>
        <authorList>
            <person name="Jeon C.O."/>
        </authorList>
    </citation>
    <scope>NUCLEOTIDE SEQUENCE</scope>
    <source>
        <strain evidence="5">R8</strain>
    </source>
</reference>
<feature type="domain" description="HTH araC/xylS-type" evidence="4">
    <location>
        <begin position="215"/>
        <end position="315"/>
    </location>
</feature>
<gene>
    <name evidence="5" type="ORF">MKQ68_10760</name>
</gene>
<dbReference type="Pfam" id="PF12833">
    <property type="entry name" value="HTH_18"/>
    <property type="match status" value="1"/>
</dbReference>
<evidence type="ECO:0000259" key="4">
    <source>
        <dbReference type="PROSITE" id="PS01124"/>
    </source>
</evidence>
<evidence type="ECO:0000256" key="3">
    <source>
        <dbReference type="ARBA" id="ARBA00023163"/>
    </source>
</evidence>
<keyword evidence="2" id="KW-0238">DNA-binding</keyword>
<evidence type="ECO:0000313" key="5">
    <source>
        <dbReference type="EMBL" id="UYQ95582.1"/>
    </source>
</evidence>
<evidence type="ECO:0000256" key="2">
    <source>
        <dbReference type="ARBA" id="ARBA00023125"/>
    </source>
</evidence>
<name>A0ABY6JB23_9BACT</name>
<dbReference type="InterPro" id="IPR018062">
    <property type="entry name" value="HTH_AraC-typ_CS"/>
</dbReference>
<evidence type="ECO:0000256" key="1">
    <source>
        <dbReference type="ARBA" id="ARBA00023015"/>
    </source>
</evidence>